<evidence type="ECO:0000256" key="2">
    <source>
        <dbReference type="ARBA" id="ARBA00022737"/>
    </source>
</evidence>
<dbReference type="Pfam" id="PF00400">
    <property type="entry name" value="WD40"/>
    <property type="match status" value="2"/>
</dbReference>
<feature type="repeat" description="WD" evidence="3">
    <location>
        <begin position="970"/>
        <end position="1011"/>
    </location>
</feature>
<dbReference type="InterPro" id="IPR027417">
    <property type="entry name" value="P-loop_NTPase"/>
</dbReference>
<dbReference type="InterPro" id="IPR001680">
    <property type="entry name" value="WD40_rpt"/>
</dbReference>
<dbReference type="InterPro" id="IPR020472">
    <property type="entry name" value="WD40_PAC1"/>
</dbReference>
<feature type="repeat" description="WD" evidence="3">
    <location>
        <begin position="928"/>
        <end position="969"/>
    </location>
</feature>
<dbReference type="PROSITE" id="PS50294">
    <property type="entry name" value="WD_REPEATS_REGION"/>
    <property type="match status" value="11"/>
</dbReference>
<dbReference type="PANTHER" id="PTHR19848:SF8">
    <property type="entry name" value="F-BOX AND WD REPEAT DOMAIN CONTAINING 7"/>
    <property type="match status" value="1"/>
</dbReference>
<accession>A0A6A5ULI8</accession>
<feature type="repeat" description="WD" evidence="3">
    <location>
        <begin position="1180"/>
        <end position="1221"/>
    </location>
</feature>
<dbReference type="Pfam" id="PF24883">
    <property type="entry name" value="NPHP3_N"/>
    <property type="match status" value="1"/>
</dbReference>
<dbReference type="OrthoDB" id="538223at2759"/>
<dbReference type="Proteomes" id="UP000800036">
    <property type="component" value="Unassembled WGS sequence"/>
</dbReference>
<feature type="repeat" description="WD" evidence="3">
    <location>
        <begin position="886"/>
        <end position="927"/>
    </location>
</feature>
<keyword evidence="6" id="KW-1185">Reference proteome</keyword>
<dbReference type="Pfam" id="PF06985">
    <property type="entry name" value="HET"/>
    <property type="match status" value="1"/>
</dbReference>
<dbReference type="Pfam" id="PF25173">
    <property type="entry name" value="Beta-prop_WDR3_1st"/>
    <property type="match status" value="2"/>
</dbReference>
<feature type="repeat" description="WD" evidence="3">
    <location>
        <begin position="1096"/>
        <end position="1137"/>
    </location>
</feature>
<dbReference type="EMBL" id="ML976757">
    <property type="protein sequence ID" value="KAF1965715.1"/>
    <property type="molecule type" value="Genomic_DNA"/>
</dbReference>
<dbReference type="InterPro" id="IPR007111">
    <property type="entry name" value="NACHT_NTPase"/>
</dbReference>
<gene>
    <name evidence="5" type="ORF">BU23DRAFT_519208</name>
</gene>
<feature type="repeat" description="WD" evidence="3">
    <location>
        <begin position="1138"/>
        <end position="1179"/>
    </location>
</feature>
<dbReference type="PROSITE" id="PS50837">
    <property type="entry name" value="NACHT"/>
    <property type="match status" value="1"/>
</dbReference>
<dbReference type="SUPFAM" id="SSF50978">
    <property type="entry name" value="WD40 repeat-like"/>
    <property type="match status" value="2"/>
</dbReference>
<dbReference type="InterPro" id="IPR056884">
    <property type="entry name" value="NPHP3-like_N"/>
</dbReference>
<dbReference type="Gene3D" id="3.40.50.300">
    <property type="entry name" value="P-loop containing nucleotide triphosphate hydrolases"/>
    <property type="match status" value="1"/>
</dbReference>
<dbReference type="PROSITE" id="PS50082">
    <property type="entry name" value="WD_REPEATS_2"/>
    <property type="match status" value="11"/>
</dbReference>
<feature type="repeat" description="WD" evidence="3">
    <location>
        <begin position="1054"/>
        <end position="1095"/>
    </location>
</feature>
<dbReference type="InterPro" id="IPR015943">
    <property type="entry name" value="WD40/YVTN_repeat-like_dom_sf"/>
</dbReference>
<keyword evidence="1 3" id="KW-0853">WD repeat</keyword>
<dbReference type="InterPro" id="IPR010730">
    <property type="entry name" value="HET"/>
</dbReference>
<reference evidence="5" key="1">
    <citation type="journal article" date="2020" name="Stud. Mycol.">
        <title>101 Dothideomycetes genomes: a test case for predicting lifestyles and emergence of pathogens.</title>
        <authorList>
            <person name="Haridas S."/>
            <person name="Albert R."/>
            <person name="Binder M."/>
            <person name="Bloem J."/>
            <person name="Labutti K."/>
            <person name="Salamov A."/>
            <person name="Andreopoulos B."/>
            <person name="Baker S."/>
            <person name="Barry K."/>
            <person name="Bills G."/>
            <person name="Bluhm B."/>
            <person name="Cannon C."/>
            <person name="Castanera R."/>
            <person name="Culley D."/>
            <person name="Daum C."/>
            <person name="Ezra D."/>
            <person name="Gonzalez J."/>
            <person name="Henrissat B."/>
            <person name="Kuo A."/>
            <person name="Liang C."/>
            <person name="Lipzen A."/>
            <person name="Lutzoni F."/>
            <person name="Magnuson J."/>
            <person name="Mondo S."/>
            <person name="Nolan M."/>
            <person name="Ohm R."/>
            <person name="Pangilinan J."/>
            <person name="Park H.-J."/>
            <person name="Ramirez L."/>
            <person name="Alfaro M."/>
            <person name="Sun H."/>
            <person name="Tritt A."/>
            <person name="Yoshinaga Y."/>
            <person name="Zwiers L.-H."/>
            <person name="Turgeon B."/>
            <person name="Goodwin S."/>
            <person name="Spatafora J."/>
            <person name="Crous P."/>
            <person name="Grigoriev I."/>
        </authorList>
    </citation>
    <scope>NUCLEOTIDE SEQUENCE</scope>
    <source>
        <strain evidence="5">CBS 107.79</strain>
    </source>
</reference>
<evidence type="ECO:0000256" key="3">
    <source>
        <dbReference type="PROSITE-ProRule" id="PRU00221"/>
    </source>
</evidence>
<evidence type="ECO:0000313" key="6">
    <source>
        <dbReference type="Proteomes" id="UP000800036"/>
    </source>
</evidence>
<dbReference type="FunFam" id="3.40.50.300:FF:001638">
    <property type="entry name" value="NACHT and WD40 domain protein"/>
    <property type="match status" value="1"/>
</dbReference>
<feature type="repeat" description="WD" evidence="3">
    <location>
        <begin position="1012"/>
        <end position="1053"/>
    </location>
</feature>
<dbReference type="PANTHER" id="PTHR19848">
    <property type="entry name" value="WD40 REPEAT PROTEIN"/>
    <property type="match status" value="1"/>
</dbReference>
<dbReference type="CDD" id="cd00200">
    <property type="entry name" value="WD40"/>
    <property type="match status" value="2"/>
</dbReference>
<evidence type="ECO:0000256" key="1">
    <source>
        <dbReference type="ARBA" id="ARBA00022574"/>
    </source>
</evidence>
<dbReference type="PROSITE" id="PS00678">
    <property type="entry name" value="WD_REPEATS_1"/>
    <property type="match status" value="9"/>
</dbReference>
<feature type="repeat" description="WD" evidence="3">
    <location>
        <begin position="1264"/>
        <end position="1292"/>
    </location>
</feature>
<evidence type="ECO:0000259" key="4">
    <source>
        <dbReference type="PROSITE" id="PS50837"/>
    </source>
</evidence>
<dbReference type="SMART" id="SM00320">
    <property type="entry name" value="WD40"/>
    <property type="match status" value="11"/>
</dbReference>
<feature type="repeat" description="WD" evidence="3">
    <location>
        <begin position="844"/>
        <end position="885"/>
    </location>
</feature>
<name>A0A6A5ULI8_9PLEO</name>
<dbReference type="InterPro" id="IPR036322">
    <property type="entry name" value="WD40_repeat_dom_sf"/>
</dbReference>
<dbReference type="InterPro" id="IPR019775">
    <property type="entry name" value="WD40_repeat_CS"/>
</dbReference>
<sequence length="1350" mass="151253">MRLLLRSNNGEFNLTKDFVGDDIIPPYAILSHTWSEGEEVTFKDLIEGTGQDKAGYKKIQFCGQQAERDGLQYFWVDTCCIDKSNQVVLQNAINSMFHWYQHAKQCYVYLSDVSIAKRKRSSEYSKLTWEPAFRMSRWFTRGWTLQELLAPRSVKFFSYEGKVLGDKIKLMRQIHEITGIPFLALQGSPLCEFSIEERISWTRSRQTKYKEDKAYSLSGMFDICMPLLYGEGEEKAFRRLRNEITELSNVVHQQQALNREYQEFIQHLRLTDPRDDKKRIEETKGGLLEDSYRWIIENSDFQRWRDNKQSRLLWIKGDPGKGKTMLLCGIINELSKSMPKTDQLSYFFCQATDSRINNATAVLRGLLYLLVSQQPSLVSHIQEKYNHAGKALFDDANAWIALCEIFTNILQDQSLNSTYFTVDALDECDTDLPKLLDFIVQMSSVSSRAKWIVSSRNEAHIEQRLRLDDSGIRLSLELKENAAQVSRAVDAYINCCVLELPEIKHNQRLQDLVREKMQQKANGTFLWVSLVIKELKEAMAWEALQILEEVPTDLKDVYRRMIQQIKRLRRQYPGMCRQVLSTVLATYRPLHLQELHVLSGLPTQVQNVNQATATIVRMCGSFLTIREDSVYIIHQSARDFLSEEARHDLVPRGIGSVHQCIFYRSLQLMSTTLRRDIYSLRTLGYPAEQIEPPDPDPLAALRYPCIYWIDHLCEWNHGSSAEDQVDLQDRGAIDSFLRQRYLYWLEALSLCQSMSKGVASMAKLEVFMQGRANTRTLNELVRDARRFIMSHKWAIEKSPLQAYASAILFSPTQSLISGLFKREEPHFIIKPDMEENWSACLQTLEGHRHEVNSVAFSPDSTRLASGSRDNTVKIWDASSGACLSTLKGHSSHISSVAFSPDSTQLTSGSEDKTVKIWDASSGACLSTLEGHSSHISSVAFSPDSTRLASGSCDNTVKIWDASSGACLSTLKGHSHWVNSVAFSPDSTRLASGSCDNTVKIWDASSGACLLTLEGHSNHINSVAFSPDSTRLASGSKDKTVKIWDASSGACLSTLKGHSHWVSSVAFSPDSTRLASGSCDNTIKIWDPSSSACLSTLEGHSHWVNSVAFSPDSTRLVSGSSNNTVKIWDASSGAYLSTLEGHSSHISSVAFSPDSTRLASGSCDNTVKIWDASSGACLSTLKGHSHWVSSVAFSPDSTRLASVSCNKIIKIWDASSGACLSTLKGHRSYINSVAFSPDSTRLVSVSEDNTVKSWDASSGACLLTLEGHSSYINSVAFSPDSTQLASGSNNNTVYQGIGISSDRMWITYNSENMLWLPLEYRPSRFIVSKSMIGIGTSHGRVWICSVKGDKR</sequence>
<feature type="domain" description="NACHT" evidence="4">
    <location>
        <begin position="311"/>
        <end position="465"/>
    </location>
</feature>
<organism evidence="5 6">
    <name type="scientific">Bimuria novae-zelandiae CBS 107.79</name>
    <dbReference type="NCBI Taxonomy" id="1447943"/>
    <lineage>
        <taxon>Eukaryota</taxon>
        <taxon>Fungi</taxon>
        <taxon>Dikarya</taxon>
        <taxon>Ascomycota</taxon>
        <taxon>Pezizomycotina</taxon>
        <taxon>Dothideomycetes</taxon>
        <taxon>Pleosporomycetidae</taxon>
        <taxon>Pleosporales</taxon>
        <taxon>Massarineae</taxon>
        <taxon>Didymosphaeriaceae</taxon>
        <taxon>Bimuria</taxon>
    </lineage>
</organism>
<proteinExistence type="predicted"/>
<dbReference type="PRINTS" id="PR00320">
    <property type="entry name" value="GPROTEINBRPT"/>
</dbReference>
<feature type="repeat" description="WD" evidence="3">
    <location>
        <begin position="1222"/>
        <end position="1263"/>
    </location>
</feature>
<evidence type="ECO:0000313" key="5">
    <source>
        <dbReference type="EMBL" id="KAF1965715.1"/>
    </source>
</evidence>
<dbReference type="Gene3D" id="2.130.10.10">
    <property type="entry name" value="YVTN repeat-like/Quinoprotein amine dehydrogenase"/>
    <property type="match status" value="5"/>
</dbReference>
<keyword evidence="2" id="KW-0677">Repeat</keyword>
<dbReference type="SUPFAM" id="SSF52540">
    <property type="entry name" value="P-loop containing nucleoside triphosphate hydrolases"/>
    <property type="match status" value="1"/>
</dbReference>
<protein>
    <submittedName>
        <fullName evidence="5">HET-R</fullName>
    </submittedName>
</protein>